<comment type="caution">
    <text evidence="2">The sequence shown here is derived from an EMBL/GenBank/DDBJ whole genome shotgun (WGS) entry which is preliminary data.</text>
</comment>
<dbReference type="InterPro" id="IPR045584">
    <property type="entry name" value="Pilin-like"/>
</dbReference>
<name>A0A8J3D6J2_9BACT</name>
<accession>A0A8J3D6J2</accession>
<dbReference type="Gene3D" id="3.30.700.10">
    <property type="entry name" value="Glycoprotein, Type 4 Pilin"/>
    <property type="match status" value="1"/>
</dbReference>
<feature type="signal peptide" evidence="1">
    <location>
        <begin position="1"/>
        <end position="21"/>
    </location>
</feature>
<feature type="chain" id="PRO_5035191390" evidence="1">
    <location>
        <begin position="22"/>
        <end position="529"/>
    </location>
</feature>
<dbReference type="EMBL" id="BMXG01000001">
    <property type="protein sequence ID" value="GHB90032.1"/>
    <property type="molecule type" value="Genomic_DNA"/>
</dbReference>
<protein>
    <submittedName>
        <fullName evidence="2">Uncharacterized protein</fullName>
    </submittedName>
</protein>
<dbReference type="PROSITE" id="PS51257">
    <property type="entry name" value="PROKAR_LIPOPROTEIN"/>
    <property type="match status" value="1"/>
</dbReference>
<proteinExistence type="predicted"/>
<sequence length="529" mass="57326">MKIAFRYTFLIGCLVALSACSKPGKTTTSGSASSGDSIPLVPVANRSPNFEPVAARLDLGGRNYMFMDFSGAMQQAGASLTAVMSNLAQMQPDNMQMMMLGMIPYEAIIKTLGVSNLAAYGVSSYEDGSLFRNKSVVYMPDGVEGIFTISGTEPMTIAGLDMAPENTDIFVEYMFNSGAIKDMIYTIAEQMNPGNGEQFAQGFLSARANDTGPSWQEILDKSNTVVNVVVRFGDPIDVPVPEEDFTLKAPNVEFMLSMKNMAWLVTDGVIPVDEMEVSDEMGAKVYRDNEGTTTLQSSSAYTASWNPALIVQGQDIAIVSHVSFWQECLSGKTTLRESAKFQEATADFPEKGNAMFYCSDDAFNAYVDVRDDIYENVPEAAATRAMMSFYMPLAGIPRQDKSSAAIVTVDQNMIFSDSRWPTPGGAGGSMTSVSTVGLLAAMAIPAFQKVREQSREKAITNNLRQIAAAGQQYILEEGVVSVSYPKLADYFYAPIQPVNGEDYSELVISEDGGVLEVTTDNGETISFSY</sequence>
<dbReference type="AlphaFoldDB" id="A0A8J3D6J2"/>
<gene>
    <name evidence="2" type="ORF">GCM10007047_00790</name>
</gene>
<dbReference type="Proteomes" id="UP000642829">
    <property type="component" value="Unassembled WGS sequence"/>
</dbReference>
<dbReference type="RefSeq" id="WP_189510633.1">
    <property type="nucleotide sequence ID" value="NZ_BMXG01000001.1"/>
</dbReference>
<organism evidence="2 3">
    <name type="scientific">Cerasicoccus arenae</name>
    <dbReference type="NCBI Taxonomy" id="424488"/>
    <lineage>
        <taxon>Bacteria</taxon>
        <taxon>Pseudomonadati</taxon>
        <taxon>Verrucomicrobiota</taxon>
        <taxon>Opitutia</taxon>
        <taxon>Puniceicoccales</taxon>
        <taxon>Cerasicoccaceae</taxon>
        <taxon>Cerasicoccus</taxon>
    </lineage>
</organism>
<keyword evidence="1" id="KW-0732">Signal</keyword>
<dbReference type="SUPFAM" id="SSF54523">
    <property type="entry name" value="Pili subunits"/>
    <property type="match status" value="1"/>
</dbReference>
<evidence type="ECO:0000313" key="2">
    <source>
        <dbReference type="EMBL" id="GHB90032.1"/>
    </source>
</evidence>
<reference evidence="2" key="2">
    <citation type="submission" date="2020-09" db="EMBL/GenBank/DDBJ databases">
        <authorList>
            <person name="Sun Q."/>
            <person name="Kim S."/>
        </authorList>
    </citation>
    <scope>NUCLEOTIDE SEQUENCE</scope>
    <source>
        <strain evidence="2">KCTC 12870</strain>
    </source>
</reference>
<keyword evidence="3" id="KW-1185">Reference proteome</keyword>
<evidence type="ECO:0000313" key="3">
    <source>
        <dbReference type="Proteomes" id="UP000642829"/>
    </source>
</evidence>
<reference evidence="2" key="1">
    <citation type="journal article" date="2014" name="Int. J. Syst. Evol. Microbiol.">
        <title>Complete genome sequence of Corynebacterium casei LMG S-19264T (=DSM 44701T), isolated from a smear-ripened cheese.</title>
        <authorList>
            <consortium name="US DOE Joint Genome Institute (JGI-PGF)"/>
            <person name="Walter F."/>
            <person name="Albersmeier A."/>
            <person name="Kalinowski J."/>
            <person name="Ruckert C."/>
        </authorList>
    </citation>
    <scope>NUCLEOTIDE SEQUENCE</scope>
    <source>
        <strain evidence="2">KCTC 12870</strain>
    </source>
</reference>
<evidence type="ECO:0000256" key="1">
    <source>
        <dbReference type="SAM" id="SignalP"/>
    </source>
</evidence>